<name>A0ABV1Y3S0_9ACTN</name>
<proteinExistence type="predicted"/>
<feature type="region of interest" description="Disordered" evidence="1">
    <location>
        <begin position="1"/>
        <end position="67"/>
    </location>
</feature>
<evidence type="ECO:0000313" key="3">
    <source>
        <dbReference type="EMBL" id="MER7378493.1"/>
    </source>
</evidence>
<keyword evidence="4" id="KW-1185">Reference proteome</keyword>
<dbReference type="Proteomes" id="UP001486207">
    <property type="component" value="Unassembled WGS sequence"/>
</dbReference>
<dbReference type="SUPFAM" id="SSF54593">
    <property type="entry name" value="Glyoxalase/Bleomycin resistance protein/Dihydroxybiphenyl dioxygenase"/>
    <property type="match status" value="1"/>
</dbReference>
<protein>
    <submittedName>
        <fullName evidence="3">VOC family protein</fullName>
    </submittedName>
</protein>
<dbReference type="Gene3D" id="3.10.180.10">
    <property type="entry name" value="2,3-Dihydroxybiphenyl 1,2-Dioxygenase, domain 1"/>
    <property type="match status" value="1"/>
</dbReference>
<dbReference type="InterPro" id="IPR037523">
    <property type="entry name" value="VOC_core"/>
</dbReference>
<dbReference type="PROSITE" id="PS51819">
    <property type="entry name" value="VOC"/>
    <property type="match status" value="1"/>
</dbReference>
<dbReference type="EMBL" id="JBEPFB010000024">
    <property type="protein sequence ID" value="MER7378493.1"/>
    <property type="molecule type" value="Genomic_DNA"/>
</dbReference>
<dbReference type="InterPro" id="IPR050383">
    <property type="entry name" value="GlyoxalaseI/FosfomycinResist"/>
</dbReference>
<comment type="caution">
    <text evidence="3">The sequence shown here is derived from an EMBL/GenBank/DDBJ whole genome shotgun (WGS) entry which is preliminary data.</text>
</comment>
<organism evidence="3 4">
    <name type="scientific">Streptomyces lanatus</name>
    <dbReference type="NCBI Taxonomy" id="66900"/>
    <lineage>
        <taxon>Bacteria</taxon>
        <taxon>Bacillati</taxon>
        <taxon>Actinomycetota</taxon>
        <taxon>Actinomycetes</taxon>
        <taxon>Kitasatosporales</taxon>
        <taxon>Streptomycetaceae</taxon>
        <taxon>Streptomyces</taxon>
    </lineage>
</organism>
<evidence type="ECO:0000256" key="1">
    <source>
        <dbReference type="SAM" id="MobiDB-lite"/>
    </source>
</evidence>
<dbReference type="PANTHER" id="PTHR21366">
    <property type="entry name" value="GLYOXALASE FAMILY PROTEIN"/>
    <property type="match status" value="1"/>
</dbReference>
<dbReference type="Pfam" id="PF00903">
    <property type="entry name" value="Glyoxalase"/>
    <property type="match status" value="1"/>
</dbReference>
<dbReference type="InterPro" id="IPR004360">
    <property type="entry name" value="Glyas_Fos-R_dOase_dom"/>
</dbReference>
<feature type="domain" description="VOC" evidence="2">
    <location>
        <begin position="97"/>
        <end position="228"/>
    </location>
</feature>
<gene>
    <name evidence="3" type="ORF">ABT384_38390</name>
</gene>
<dbReference type="InterPro" id="IPR029068">
    <property type="entry name" value="Glyas_Bleomycin-R_OHBP_Dase"/>
</dbReference>
<sequence>MEPSAERRPPPARHRTRPRLVSPVQPGLPVAPSVPTWAARPLPGSGARSPVLRAGRGRLGTGKHPTAVYSSKPIRWCQSTDRVRRTKGEQHDDRHPRLHHLGMTTSNADAMVSWYRVVIGMDVVHRTDSASAGTKGAPAMKSVWVTNDEANHRLAFVEVPGFSADENKAAHRRIQHFAFAYRTLEELLGTYLRPQAQGIVPVLCTDAGAQTAFYYTDPDGNSVELHVDNFGNSWTSTECMRHSHDFAAKPIGHFVDPNKLVKAWQAGASASELSERAWRHEFIPDEPYDPSVLL</sequence>
<evidence type="ECO:0000259" key="2">
    <source>
        <dbReference type="PROSITE" id="PS51819"/>
    </source>
</evidence>
<evidence type="ECO:0000313" key="4">
    <source>
        <dbReference type="Proteomes" id="UP001486207"/>
    </source>
</evidence>
<dbReference type="RefSeq" id="WP_268256390.1">
    <property type="nucleotide sequence ID" value="NZ_BNBM01000023.1"/>
</dbReference>
<accession>A0ABV1Y3S0</accession>
<reference evidence="3 4" key="1">
    <citation type="submission" date="2024-06" db="EMBL/GenBank/DDBJ databases">
        <title>The Natural Products Discovery Center: Release of the First 8490 Sequenced Strains for Exploring Actinobacteria Biosynthetic Diversity.</title>
        <authorList>
            <person name="Kalkreuter E."/>
            <person name="Kautsar S.A."/>
            <person name="Yang D."/>
            <person name="Bader C.D."/>
            <person name="Teijaro C.N."/>
            <person name="Fluegel L."/>
            <person name="Davis C.M."/>
            <person name="Simpson J.R."/>
            <person name="Lauterbach L."/>
            <person name="Steele A.D."/>
            <person name="Gui C."/>
            <person name="Meng S."/>
            <person name="Li G."/>
            <person name="Viehrig K."/>
            <person name="Ye F."/>
            <person name="Su P."/>
            <person name="Kiefer A.F."/>
            <person name="Nichols A."/>
            <person name="Cepeda A.J."/>
            <person name="Yan W."/>
            <person name="Fan B."/>
            <person name="Jiang Y."/>
            <person name="Adhikari A."/>
            <person name="Zheng C.-J."/>
            <person name="Schuster L."/>
            <person name="Cowan T.M."/>
            <person name="Smanski M.J."/>
            <person name="Chevrette M.G."/>
            <person name="De Carvalho L.P.S."/>
            <person name="Shen B."/>
        </authorList>
    </citation>
    <scope>NUCLEOTIDE SEQUENCE [LARGE SCALE GENOMIC DNA]</scope>
    <source>
        <strain evidence="3 4">NPDC000155</strain>
    </source>
</reference>